<dbReference type="Gene3D" id="3.30.70.270">
    <property type="match status" value="1"/>
</dbReference>
<dbReference type="SMART" id="SM00091">
    <property type="entry name" value="PAS"/>
    <property type="match status" value="2"/>
</dbReference>
<feature type="domain" description="GGDEF" evidence="5">
    <location>
        <begin position="380"/>
        <end position="513"/>
    </location>
</feature>
<reference evidence="6" key="1">
    <citation type="submission" date="2020-10" db="EMBL/GenBank/DDBJ databases">
        <title>Bacterium isolated from coastal waters sediment.</title>
        <authorList>
            <person name="Chen R.-J."/>
            <person name="Lu D.-C."/>
            <person name="Zhu K.-L."/>
            <person name="Du Z.-J."/>
        </authorList>
    </citation>
    <scope>NUCLEOTIDE SEQUENCE</scope>
    <source>
        <strain evidence="6">N1Y112</strain>
    </source>
</reference>
<dbReference type="PANTHER" id="PTHR44757:SF2">
    <property type="entry name" value="BIOFILM ARCHITECTURE MAINTENANCE PROTEIN MBAA"/>
    <property type="match status" value="1"/>
</dbReference>
<dbReference type="SUPFAM" id="SSF55785">
    <property type="entry name" value="PYP-like sensor domain (PAS domain)"/>
    <property type="match status" value="2"/>
</dbReference>
<organism evidence="6 7">
    <name type="scientific">Pontibacterium sinense</name>
    <dbReference type="NCBI Taxonomy" id="2781979"/>
    <lineage>
        <taxon>Bacteria</taxon>
        <taxon>Pseudomonadati</taxon>
        <taxon>Pseudomonadota</taxon>
        <taxon>Gammaproteobacteria</taxon>
        <taxon>Oceanospirillales</taxon>
        <taxon>Oceanospirillaceae</taxon>
        <taxon>Pontibacterium</taxon>
    </lineage>
</organism>
<dbReference type="RefSeq" id="WP_193952896.1">
    <property type="nucleotide sequence ID" value="NZ_JADEYS010000007.1"/>
</dbReference>
<evidence type="ECO:0000313" key="6">
    <source>
        <dbReference type="EMBL" id="MBE9397344.1"/>
    </source>
</evidence>
<dbReference type="NCBIfam" id="TIGR00229">
    <property type="entry name" value="sensory_box"/>
    <property type="match status" value="2"/>
</dbReference>
<feature type="domain" description="PAS" evidence="3">
    <location>
        <begin position="38"/>
        <end position="81"/>
    </location>
</feature>
<dbReference type="AlphaFoldDB" id="A0A8J7FCS8"/>
<dbReference type="InterPro" id="IPR029787">
    <property type="entry name" value="Nucleotide_cyclase"/>
</dbReference>
<dbReference type="Pfam" id="PF08447">
    <property type="entry name" value="PAS_3"/>
    <property type="match status" value="1"/>
</dbReference>
<keyword evidence="2" id="KW-0812">Transmembrane</keyword>
<dbReference type="PROSITE" id="PS50112">
    <property type="entry name" value="PAS"/>
    <property type="match status" value="1"/>
</dbReference>
<evidence type="ECO:0000259" key="3">
    <source>
        <dbReference type="PROSITE" id="PS50112"/>
    </source>
</evidence>
<comment type="caution">
    <text evidence="6">The sequence shown here is derived from an EMBL/GenBank/DDBJ whole genome shotgun (WGS) entry which is preliminary data.</text>
</comment>
<protein>
    <submittedName>
        <fullName evidence="6">Diguanylate cyclase</fullName>
    </submittedName>
</protein>
<dbReference type="InterPro" id="IPR052155">
    <property type="entry name" value="Biofilm_reg_signaling"/>
</dbReference>
<dbReference type="FunFam" id="3.30.70.270:FF:000001">
    <property type="entry name" value="Diguanylate cyclase domain protein"/>
    <property type="match status" value="1"/>
</dbReference>
<keyword evidence="2" id="KW-1133">Transmembrane helix</keyword>
<dbReference type="CDD" id="cd00130">
    <property type="entry name" value="PAS"/>
    <property type="match status" value="2"/>
</dbReference>
<evidence type="ECO:0000256" key="1">
    <source>
        <dbReference type="ARBA" id="ARBA00001946"/>
    </source>
</evidence>
<dbReference type="InterPro" id="IPR000014">
    <property type="entry name" value="PAS"/>
</dbReference>
<accession>A0A8J7FCS8</accession>
<dbReference type="InterPro" id="IPR000700">
    <property type="entry name" value="PAS-assoc_C"/>
</dbReference>
<dbReference type="EMBL" id="JADEYS010000007">
    <property type="protein sequence ID" value="MBE9397344.1"/>
    <property type="molecule type" value="Genomic_DNA"/>
</dbReference>
<dbReference type="InterPro" id="IPR000160">
    <property type="entry name" value="GGDEF_dom"/>
</dbReference>
<proteinExistence type="predicted"/>
<dbReference type="SMART" id="SM00267">
    <property type="entry name" value="GGDEF"/>
    <property type="match status" value="1"/>
</dbReference>
<comment type="cofactor">
    <cofactor evidence="1">
        <name>Mg(2+)</name>
        <dbReference type="ChEBI" id="CHEBI:18420"/>
    </cofactor>
</comment>
<dbReference type="PANTHER" id="PTHR44757">
    <property type="entry name" value="DIGUANYLATE CYCLASE DGCP"/>
    <property type="match status" value="1"/>
</dbReference>
<dbReference type="PROSITE" id="PS50113">
    <property type="entry name" value="PAC"/>
    <property type="match status" value="1"/>
</dbReference>
<evidence type="ECO:0000259" key="4">
    <source>
        <dbReference type="PROSITE" id="PS50113"/>
    </source>
</evidence>
<dbReference type="InterPro" id="IPR013655">
    <property type="entry name" value="PAS_fold_3"/>
</dbReference>
<evidence type="ECO:0000259" key="5">
    <source>
        <dbReference type="PROSITE" id="PS50887"/>
    </source>
</evidence>
<evidence type="ECO:0000313" key="7">
    <source>
        <dbReference type="Proteomes" id="UP000640333"/>
    </source>
</evidence>
<feature type="transmembrane region" description="Helical" evidence="2">
    <location>
        <begin position="183"/>
        <end position="206"/>
    </location>
</feature>
<keyword evidence="2" id="KW-0472">Membrane</keyword>
<dbReference type="InterPro" id="IPR043128">
    <property type="entry name" value="Rev_trsase/Diguanyl_cyclase"/>
</dbReference>
<dbReference type="PROSITE" id="PS50887">
    <property type="entry name" value="GGDEF"/>
    <property type="match status" value="1"/>
</dbReference>
<dbReference type="NCBIfam" id="TIGR00254">
    <property type="entry name" value="GGDEF"/>
    <property type="match status" value="1"/>
</dbReference>
<dbReference type="CDD" id="cd01949">
    <property type="entry name" value="GGDEF"/>
    <property type="match status" value="1"/>
</dbReference>
<gene>
    <name evidence="6" type="ORF">IOQ59_08730</name>
</gene>
<dbReference type="SUPFAM" id="SSF55073">
    <property type="entry name" value="Nucleotide cyclase"/>
    <property type="match status" value="1"/>
</dbReference>
<feature type="domain" description="PAC" evidence="4">
    <location>
        <begin position="295"/>
        <end position="348"/>
    </location>
</feature>
<dbReference type="InterPro" id="IPR001610">
    <property type="entry name" value="PAC"/>
</dbReference>
<dbReference type="SMART" id="SM00086">
    <property type="entry name" value="PAC"/>
    <property type="match status" value="2"/>
</dbReference>
<dbReference type="GO" id="GO:0003824">
    <property type="term" value="F:catalytic activity"/>
    <property type="evidence" value="ECO:0007669"/>
    <property type="project" value="UniProtKB-ARBA"/>
</dbReference>
<dbReference type="Gene3D" id="3.30.450.20">
    <property type="entry name" value="PAS domain"/>
    <property type="match status" value="2"/>
</dbReference>
<dbReference type="Pfam" id="PF00990">
    <property type="entry name" value="GGDEF"/>
    <property type="match status" value="1"/>
</dbReference>
<evidence type="ECO:0000256" key="2">
    <source>
        <dbReference type="SAM" id="Phobius"/>
    </source>
</evidence>
<dbReference type="Pfam" id="PF13426">
    <property type="entry name" value="PAS_9"/>
    <property type="match status" value="1"/>
</dbReference>
<keyword evidence="7" id="KW-1185">Reference proteome</keyword>
<dbReference type="InterPro" id="IPR035965">
    <property type="entry name" value="PAS-like_dom_sf"/>
</dbReference>
<name>A0A8J7FCS8_9GAMM</name>
<sequence>MIKLFRQRETLATWILRTLLAGLLLLVEIANAEPSNAALPSIQKVFDQHSAIMLLIDPASGQIIDANPAASRFYGYSQQQLQTMKIQQINTLTQEEVAAERAHATEQQRNFFVFRHQLSNGEVRTVEVSSVPFVFDDKPLLFSIVNDVSELRETQAALWHYQTQLEGMVDRQTEALREGDERLITLLLAGSLVLLFTVLVLLRLLIKRRQAEAALTLEQKRLEEIIRGTNVGTWEWQVESGDIALNERWANVVGYELHELKTLTIQTRLDLIHPDDRIKSDMLIGQLFRHELHHYECEIRLKHKEGHWVWVMERGNVVEWSDSGKPLRMSGTHQDISRRKAADAQIQYQAKYDALTGLPNRVLFLERCEAAISAASRTNDHVALLFIDLNKFKPINDTLGHEAGDQVLQEIAARLGKVVREGDTVARFGGDEFVILLTGLHSPEPISRIAHQIIEHVDEPCPLSDGDTVSVSASVGVALYPDDGPSIDALLRNADFAMYAAKRGDQGFVVYASEVSEYACQLQ</sequence>
<dbReference type="Proteomes" id="UP000640333">
    <property type="component" value="Unassembled WGS sequence"/>
</dbReference>